<gene>
    <name evidence="1" type="ORF">ATB98_22560</name>
</gene>
<evidence type="ECO:0000313" key="2">
    <source>
        <dbReference type="Proteomes" id="UP000078507"/>
    </source>
</evidence>
<accession>A0A178YSK9</accession>
<evidence type="ECO:0000313" key="1">
    <source>
        <dbReference type="EMBL" id="OAP50509.1"/>
    </source>
</evidence>
<dbReference type="AlphaFoldDB" id="A0A178YSK9"/>
<name>A0A178YSK9_SINSA</name>
<organism evidence="1 2">
    <name type="scientific">Sinorhizobium saheli</name>
    <dbReference type="NCBI Taxonomy" id="36856"/>
    <lineage>
        <taxon>Bacteria</taxon>
        <taxon>Pseudomonadati</taxon>
        <taxon>Pseudomonadota</taxon>
        <taxon>Alphaproteobacteria</taxon>
        <taxon>Hyphomicrobiales</taxon>
        <taxon>Rhizobiaceae</taxon>
        <taxon>Sinorhizobium/Ensifer group</taxon>
        <taxon>Sinorhizobium</taxon>
    </lineage>
</organism>
<dbReference type="EMBL" id="LNQB01000026">
    <property type="protein sequence ID" value="OAP50509.1"/>
    <property type="molecule type" value="Genomic_DNA"/>
</dbReference>
<proteinExistence type="predicted"/>
<reference evidence="1 2" key="1">
    <citation type="submission" date="2015-11" db="EMBL/GenBank/DDBJ databases">
        <title>Ensifer anhuiense sp. nov., an effective nitrogen fixation bacterium with Glycine soja.</title>
        <authorList>
            <person name="Yan H."/>
            <person name="Chen W."/>
        </authorList>
    </citation>
    <scope>NUCLEOTIDE SEQUENCE [LARGE SCALE GENOMIC DNA]</scope>
    <source>
        <strain evidence="1 2">LMG 7837</strain>
    </source>
</reference>
<protein>
    <submittedName>
        <fullName evidence="1">Uncharacterized protein</fullName>
    </submittedName>
</protein>
<keyword evidence="2" id="KW-1185">Reference proteome</keyword>
<sequence length="72" mass="8071">MPENAATKAATYTTPWDMIPATARQLLSTFEEALVWHIADRDRLIREKMHASRCGARSIAASDWNPAVLIEC</sequence>
<dbReference type="Proteomes" id="UP000078507">
    <property type="component" value="Unassembled WGS sequence"/>
</dbReference>
<comment type="caution">
    <text evidence="1">The sequence shown here is derived from an EMBL/GenBank/DDBJ whole genome shotgun (WGS) entry which is preliminary data.</text>
</comment>